<organism evidence="1 2">
    <name type="scientific">Panagrellus redivivus</name>
    <name type="common">Microworm</name>
    <dbReference type="NCBI Taxonomy" id="6233"/>
    <lineage>
        <taxon>Eukaryota</taxon>
        <taxon>Metazoa</taxon>
        <taxon>Ecdysozoa</taxon>
        <taxon>Nematoda</taxon>
        <taxon>Chromadorea</taxon>
        <taxon>Rhabditida</taxon>
        <taxon>Tylenchina</taxon>
        <taxon>Panagrolaimomorpha</taxon>
        <taxon>Panagrolaimoidea</taxon>
        <taxon>Panagrolaimidae</taxon>
        <taxon>Panagrellus</taxon>
    </lineage>
</organism>
<reference evidence="1" key="1">
    <citation type="journal article" date="2013" name="Genetics">
        <title>The draft genome and transcriptome of Panagrellus redivivus are shaped by the harsh demands of a free-living lifestyle.</title>
        <authorList>
            <person name="Srinivasan J."/>
            <person name="Dillman A.R."/>
            <person name="Macchietto M.G."/>
            <person name="Heikkinen L."/>
            <person name="Lakso M."/>
            <person name="Fracchia K.M."/>
            <person name="Antoshechkin I."/>
            <person name="Mortazavi A."/>
            <person name="Wong G."/>
            <person name="Sternberg P.W."/>
        </authorList>
    </citation>
    <scope>NUCLEOTIDE SEQUENCE [LARGE SCALE GENOMIC DNA]</scope>
    <source>
        <strain evidence="1">MT8872</strain>
    </source>
</reference>
<dbReference type="AlphaFoldDB" id="A0A7E4VJV3"/>
<protein>
    <submittedName>
        <fullName evidence="2">Uncharacterized protein</fullName>
    </submittedName>
</protein>
<keyword evidence="1" id="KW-1185">Reference proteome</keyword>
<dbReference type="Proteomes" id="UP000492821">
    <property type="component" value="Unassembled WGS sequence"/>
</dbReference>
<name>A0A7E4VJV3_PANRE</name>
<sequence length="70" mass="7644">MPPEQRASLNPATSKASSSFQCVDVRDAALFVVGIGVATEGTSVRSKEMPCRSDCRQSHRKERWIGAMSM</sequence>
<evidence type="ECO:0000313" key="2">
    <source>
        <dbReference type="WBParaSite" id="Pan_g22042.t1"/>
    </source>
</evidence>
<reference evidence="2" key="2">
    <citation type="submission" date="2020-10" db="UniProtKB">
        <authorList>
            <consortium name="WormBaseParasite"/>
        </authorList>
    </citation>
    <scope>IDENTIFICATION</scope>
</reference>
<accession>A0A7E4VJV3</accession>
<dbReference type="WBParaSite" id="Pan_g22042.t1">
    <property type="protein sequence ID" value="Pan_g22042.t1"/>
    <property type="gene ID" value="Pan_g22042"/>
</dbReference>
<evidence type="ECO:0000313" key="1">
    <source>
        <dbReference type="Proteomes" id="UP000492821"/>
    </source>
</evidence>
<proteinExistence type="predicted"/>